<proteinExistence type="inferred from homology"/>
<protein>
    <recommendedName>
        <fullName evidence="1">UPF0311 protein B0I29_102263</fullName>
    </recommendedName>
</protein>
<dbReference type="Proteomes" id="UP000249341">
    <property type="component" value="Unassembled WGS sequence"/>
</dbReference>
<dbReference type="RefSeq" id="WP_111647599.1">
    <property type="nucleotide sequence ID" value="NZ_JACHWI010000003.1"/>
</dbReference>
<evidence type="ECO:0000256" key="1">
    <source>
        <dbReference type="HAMAP-Rule" id="MF_00775"/>
    </source>
</evidence>
<sequence>MFELPDPRLVFAFEARVDVAPSVHVGRGPDEVLMFTPITGGTVSGPRLSGTVLAGGGDWSTTRGSVTELDARYLLQADDGAVIDIVNRGFWRASPEVDARVEAGEDLPETEYYYRTSPVFRTDAPEHTWLASSVFVGLARGENGQVCIRFFEVL</sequence>
<name>A0A327ZPC7_9ACTN</name>
<keyword evidence="3" id="KW-1185">Reference proteome</keyword>
<dbReference type="PANTHER" id="PTHR37315:SF1">
    <property type="entry name" value="UPF0311 PROTEIN BLR7842"/>
    <property type="match status" value="1"/>
</dbReference>
<dbReference type="PANTHER" id="PTHR37315">
    <property type="entry name" value="UPF0311 PROTEIN BLR7842"/>
    <property type="match status" value="1"/>
</dbReference>
<evidence type="ECO:0000313" key="2">
    <source>
        <dbReference type="EMBL" id="RAK42438.1"/>
    </source>
</evidence>
<dbReference type="EMBL" id="QLMJ01000002">
    <property type="protein sequence ID" value="RAK42438.1"/>
    <property type="molecule type" value="Genomic_DNA"/>
</dbReference>
<dbReference type="InterPro" id="IPR020915">
    <property type="entry name" value="UPF0311"/>
</dbReference>
<comment type="similarity">
    <text evidence="1">Belongs to the UPF0311 family.</text>
</comment>
<gene>
    <name evidence="2" type="ORF">B0I29_102263</name>
</gene>
<dbReference type="AlphaFoldDB" id="A0A327ZPC7"/>
<comment type="caution">
    <text evidence="2">The sequence shown here is derived from an EMBL/GenBank/DDBJ whole genome shotgun (WGS) entry which is preliminary data.</text>
</comment>
<dbReference type="Pfam" id="PF11578">
    <property type="entry name" value="DUF3237"/>
    <property type="match status" value="1"/>
</dbReference>
<organism evidence="2 3">
    <name type="scientific">Actinoplanes lutulentus</name>
    <dbReference type="NCBI Taxonomy" id="1287878"/>
    <lineage>
        <taxon>Bacteria</taxon>
        <taxon>Bacillati</taxon>
        <taxon>Actinomycetota</taxon>
        <taxon>Actinomycetes</taxon>
        <taxon>Micromonosporales</taxon>
        <taxon>Micromonosporaceae</taxon>
        <taxon>Actinoplanes</taxon>
    </lineage>
</organism>
<dbReference type="Gene3D" id="2.40.160.20">
    <property type="match status" value="1"/>
</dbReference>
<dbReference type="HAMAP" id="MF_00775">
    <property type="entry name" value="UPF0311"/>
    <property type="match status" value="1"/>
</dbReference>
<dbReference type="OrthoDB" id="3368702at2"/>
<reference evidence="2 3" key="1">
    <citation type="submission" date="2018-06" db="EMBL/GenBank/DDBJ databases">
        <title>Genomic Encyclopedia of Type Strains, Phase III (KMG-III): the genomes of soil and plant-associated and newly described type strains.</title>
        <authorList>
            <person name="Whitman W."/>
        </authorList>
    </citation>
    <scope>NUCLEOTIDE SEQUENCE [LARGE SCALE GENOMIC DNA]</scope>
    <source>
        <strain evidence="2 3">CGMCC 4.7090</strain>
    </source>
</reference>
<accession>A0A327ZPC7</accession>
<evidence type="ECO:0000313" key="3">
    <source>
        <dbReference type="Proteomes" id="UP000249341"/>
    </source>
</evidence>